<feature type="region of interest" description="Disordered" evidence="2">
    <location>
        <begin position="145"/>
        <end position="174"/>
    </location>
</feature>
<dbReference type="InterPro" id="IPR016024">
    <property type="entry name" value="ARM-type_fold"/>
</dbReference>
<dbReference type="Gene3D" id="1.25.10.10">
    <property type="entry name" value="Leucine-rich Repeat Variant"/>
    <property type="match status" value="4"/>
</dbReference>
<reference evidence="3 4" key="1">
    <citation type="journal article" date="2023" name="Hortic Res">
        <title>Pangenome of water caltrop reveals structural variations and asymmetric subgenome divergence after allopolyploidization.</title>
        <authorList>
            <person name="Zhang X."/>
            <person name="Chen Y."/>
            <person name="Wang L."/>
            <person name="Yuan Y."/>
            <person name="Fang M."/>
            <person name="Shi L."/>
            <person name="Lu R."/>
            <person name="Comes H.P."/>
            <person name="Ma Y."/>
            <person name="Chen Y."/>
            <person name="Huang G."/>
            <person name="Zhou Y."/>
            <person name="Zheng Z."/>
            <person name="Qiu Y."/>
        </authorList>
    </citation>
    <scope>NUCLEOTIDE SEQUENCE [LARGE SCALE GENOMIC DNA]</scope>
    <source>
        <strain evidence="3">F231</strain>
    </source>
</reference>
<sequence length="848" mass="92179">MGGRVFPELVSELQTLVDEVLSLATNSETERKGLSELSLLMERFHPILSDFRDADKVRDSSIPIRKGMESLVKDFRKAKALLGPTWRTSTTKQLEDCVHDLGRSLGLILLASLDDISTETKEKVGALHKELMGAAFSASQISSASVSSNSRPASGSETELEEEEEEEEEEEGLSVIEEENFCLDNDDVVLKLKYGEDDELRLALLRFQGLIGGKSVTWDWINDQAIVPVLINRLSTCSSCKPSIRLVMIRILRTLVMLYSESKEQMADSSSLSVLVRSMARDVDERREAVGLLLFLSDLPSVRRRVGRIQGCIVMLVAILNGEDSKASCDAAMMLNALSGSTQNALHMAEAGYFKPLIQYLKEGSDMGKVLMATALSKMELTDQSKASLGEEGAIIPLVKMFSTGKLEAKLSALNALLNLSSLTENIQRLVASGIVMPLLQLLFSVTSVLMTLREPASAILARIAQSEAVLVNPEVAQQMLSLLNLSSPVIQCHLLQALNSISGHSGASRIRRKMKENGAMQLLLPFLNESNSKVRTGALELLCTLSRDSPDELVEELGEPHVNTIIKVLCSSTSENEKAAAVGLLVNLPISNKKVTDILRRADILPILVAELTSDSATLAASENTASALAENIAGVLMRFTAPSDKKLQLLSAEHGVVPLLVKLLSWGSPVAKSRAAASLAQLSQNSPALCKSRKSRWFCVAPPSDSFCQVHENYCLVKRTLCLVKAGAISPMIQILGGKERGAHEAVLDALATLVQEEIWESGSNYLARIPGCVPAIIKVLESGTAKGQETCLSILERIFSIDEHRRQFGESAQGVLVDLSQSADSRLKSMVQRVLVQLELLQVQS</sequence>
<feature type="compositionally biased region" description="Low complexity" evidence="2">
    <location>
        <begin position="145"/>
        <end position="157"/>
    </location>
</feature>
<dbReference type="EMBL" id="JAXQNO010000006">
    <property type="protein sequence ID" value="KAK4796937.1"/>
    <property type="molecule type" value="Genomic_DNA"/>
</dbReference>
<dbReference type="InterPro" id="IPR011989">
    <property type="entry name" value="ARM-like"/>
</dbReference>
<dbReference type="InterPro" id="IPR052608">
    <property type="entry name" value="U-box_domain_protein"/>
</dbReference>
<dbReference type="SUPFAM" id="SSF48371">
    <property type="entry name" value="ARM repeat"/>
    <property type="match status" value="2"/>
</dbReference>
<evidence type="ECO:0000256" key="1">
    <source>
        <dbReference type="ARBA" id="ARBA00022737"/>
    </source>
</evidence>
<keyword evidence="4" id="KW-1185">Reference proteome</keyword>
<name>A0AAN7RBS1_TRANT</name>
<accession>A0AAN7RBS1</accession>
<comment type="caution">
    <text evidence="3">The sequence shown here is derived from an EMBL/GenBank/DDBJ whole genome shotgun (WGS) entry which is preliminary data.</text>
</comment>
<protein>
    <submittedName>
        <fullName evidence="3">Uncharacterized protein</fullName>
    </submittedName>
</protein>
<dbReference type="PANTHER" id="PTHR45958">
    <property type="entry name" value="RING-TYPE E3 UBIQUITIN TRANSFERASE"/>
    <property type="match status" value="1"/>
</dbReference>
<dbReference type="PANTHER" id="PTHR45958:SF12">
    <property type="entry name" value="OS01G0948500 PROTEIN"/>
    <property type="match status" value="1"/>
</dbReference>
<dbReference type="AlphaFoldDB" id="A0AAN7RBS1"/>
<dbReference type="InterPro" id="IPR000225">
    <property type="entry name" value="Armadillo"/>
</dbReference>
<evidence type="ECO:0000313" key="4">
    <source>
        <dbReference type="Proteomes" id="UP001346149"/>
    </source>
</evidence>
<gene>
    <name evidence="3" type="ORF">SAY86_029263</name>
</gene>
<organism evidence="3 4">
    <name type="scientific">Trapa natans</name>
    <name type="common">Water chestnut</name>
    <dbReference type="NCBI Taxonomy" id="22666"/>
    <lineage>
        <taxon>Eukaryota</taxon>
        <taxon>Viridiplantae</taxon>
        <taxon>Streptophyta</taxon>
        <taxon>Embryophyta</taxon>
        <taxon>Tracheophyta</taxon>
        <taxon>Spermatophyta</taxon>
        <taxon>Magnoliopsida</taxon>
        <taxon>eudicotyledons</taxon>
        <taxon>Gunneridae</taxon>
        <taxon>Pentapetalae</taxon>
        <taxon>rosids</taxon>
        <taxon>malvids</taxon>
        <taxon>Myrtales</taxon>
        <taxon>Lythraceae</taxon>
        <taxon>Trapa</taxon>
    </lineage>
</organism>
<dbReference type="Proteomes" id="UP001346149">
    <property type="component" value="Unassembled WGS sequence"/>
</dbReference>
<dbReference type="SMART" id="SM00185">
    <property type="entry name" value="ARM"/>
    <property type="match status" value="9"/>
</dbReference>
<proteinExistence type="predicted"/>
<evidence type="ECO:0000313" key="3">
    <source>
        <dbReference type="EMBL" id="KAK4796937.1"/>
    </source>
</evidence>
<feature type="compositionally biased region" description="Acidic residues" evidence="2">
    <location>
        <begin position="158"/>
        <end position="174"/>
    </location>
</feature>
<keyword evidence="1" id="KW-0677">Repeat</keyword>
<evidence type="ECO:0000256" key="2">
    <source>
        <dbReference type="SAM" id="MobiDB-lite"/>
    </source>
</evidence>